<sequence>MDPLSVLASVAGIATAAGEVVKILGPYTTAAKDAPKIAAQLSSEALATQTIVSGLEKLTENFSTANVKYASLIQVDQLTAVLLDGVKIFSDLVAVLQTLPPLEPANPGWRLWSAMQWTRKKSSLTAIYNRLGPFKLSITCILSILQSDSQARAESNQLQLISTVETLRECNHDLSRRMMGIESTFDTMSQRRATIQLTGSIDVLEPHPASPKHPSLFEFEFEPQLKSSRVYRRAKRDTMDFSVRSSMARTHAWSQFSGISLGDISHISVLALPLYAEDIVNPQHYNFGHGIFQPKPLLSQTVQTRSIYHECVEVQLQLSQFEWFAEFQQQESQRGTEDGNPLFNLIAIFRHGTPLLMLFNQLDSSRHESWEGLIASSPSDRVAKLATVEFVQACVNHLNFQPSECFTIADLRSTDTTNHMKVIRLVRLLLARLTKAGVIQAILFEPTPKIFTAEPSPAALAVDEFLSDERLYVKCLESLLETAEQIRSFGTLPVDTLKQVFAPVGPLVDVQRKFLIKAEMLVQKSYLCQTWQSVFQEWSQQSSGYYAAFITTEKESKTTVRAALSSLEDHDDERRALLGDVLAKLGLPPQRLEKYEAFLQELSQHRVHESNDIKSAKESLKWVKETVDISTVTQELNMAEAALCEDLDHERKKLVWRLGKLLMVDNVHIADPRGDLVKTQLYLYQNGILQATESYPKSLRRGILRYGKPSPQNSLKPQLSIIQIIHAKNIEQVLPSSTKGTSE</sequence>
<dbReference type="Gene3D" id="1.20.900.10">
    <property type="entry name" value="Dbl homology (DH) domain"/>
    <property type="match status" value="1"/>
</dbReference>
<dbReference type="PANTHER" id="PTHR47339">
    <property type="entry name" value="CELL DIVISION CONTROL PROTEIN 24"/>
    <property type="match status" value="1"/>
</dbReference>
<comment type="caution">
    <text evidence="2">The sequence shown here is derived from an EMBL/GenBank/DDBJ whole genome shotgun (WGS) entry which is preliminary data.</text>
</comment>
<dbReference type="GO" id="GO:0000935">
    <property type="term" value="C:division septum"/>
    <property type="evidence" value="ECO:0007669"/>
    <property type="project" value="TreeGrafter"/>
</dbReference>
<keyword evidence="3" id="KW-1185">Reference proteome</keyword>
<name>A0A9P9DDN8_9HYPO</name>
<dbReference type="Pfam" id="PF06395">
    <property type="entry name" value="CDC24"/>
    <property type="match status" value="1"/>
</dbReference>
<dbReference type="GO" id="GO:0005085">
    <property type="term" value="F:guanyl-nucleotide exchange factor activity"/>
    <property type="evidence" value="ECO:0007669"/>
    <property type="project" value="InterPro"/>
</dbReference>
<proteinExistence type="predicted"/>
<dbReference type="PANTHER" id="PTHR47339:SF1">
    <property type="entry name" value="CELL DIVISION CONTROL PROTEIN 24"/>
    <property type="match status" value="1"/>
</dbReference>
<dbReference type="InterPro" id="IPR035899">
    <property type="entry name" value="DBL_dom_sf"/>
</dbReference>
<reference evidence="2" key="1">
    <citation type="journal article" date="2021" name="Nat. Commun.">
        <title>Genetic determinants of endophytism in the Arabidopsis root mycobiome.</title>
        <authorList>
            <person name="Mesny F."/>
            <person name="Miyauchi S."/>
            <person name="Thiergart T."/>
            <person name="Pickel B."/>
            <person name="Atanasova L."/>
            <person name="Karlsson M."/>
            <person name="Huettel B."/>
            <person name="Barry K.W."/>
            <person name="Haridas S."/>
            <person name="Chen C."/>
            <person name="Bauer D."/>
            <person name="Andreopoulos W."/>
            <person name="Pangilinan J."/>
            <person name="LaButti K."/>
            <person name="Riley R."/>
            <person name="Lipzen A."/>
            <person name="Clum A."/>
            <person name="Drula E."/>
            <person name="Henrissat B."/>
            <person name="Kohler A."/>
            <person name="Grigoriev I.V."/>
            <person name="Martin F.M."/>
            <person name="Hacquard S."/>
        </authorList>
    </citation>
    <scope>NUCLEOTIDE SEQUENCE</scope>
    <source>
        <strain evidence="2">MPI-CAGE-AT-0147</strain>
    </source>
</reference>
<protein>
    <submittedName>
        <fullName evidence="2">CDC24 calponin-domain-containing protein</fullName>
    </submittedName>
</protein>
<evidence type="ECO:0000313" key="2">
    <source>
        <dbReference type="EMBL" id="KAH7117358.1"/>
    </source>
</evidence>
<dbReference type="GO" id="GO:0030010">
    <property type="term" value="P:establishment of cell polarity"/>
    <property type="evidence" value="ECO:0007669"/>
    <property type="project" value="TreeGrafter"/>
</dbReference>
<accession>A0A9P9DDN8</accession>
<dbReference type="GO" id="GO:0005634">
    <property type="term" value="C:nucleus"/>
    <property type="evidence" value="ECO:0007669"/>
    <property type="project" value="TreeGrafter"/>
</dbReference>
<dbReference type="InterPro" id="IPR000219">
    <property type="entry name" value="DH_dom"/>
</dbReference>
<dbReference type="PROSITE" id="PS50010">
    <property type="entry name" value="DH_2"/>
    <property type="match status" value="1"/>
</dbReference>
<dbReference type="SUPFAM" id="SSF48065">
    <property type="entry name" value="DBL homology domain (DH-domain)"/>
    <property type="match status" value="1"/>
</dbReference>
<dbReference type="GO" id="GO:0005737">
    <property type="term" value="C:cytoplasm"/>
    <property type="evidence" value="ECO:0007669"/>
    <property type="project" value="TreeGrafter"/>
</dbReference>
<gene>
    <name evidence="2" type="ORF">EDB81DRAFT_243331</name>
</gene>
<dbReference type="OrthoDB" id="19923at2759"/>
<evidence type="ECO:0000259" key="1">
    <source>
        <dbReference type="PROSITE" id="PS50010"/>
    </source>
</evidence>
<dbReference type="Pfam" id="PF00621">
    <property type="entry name" value="RhoGEF"/>
    <property type="match status" value="1"/>
</dbReference>
<dbReference type="InterPro" id="IPR010481">
    <property type="entry name" value="Cdc24/Scd1_N"/>
</dbReference>
<dbReference type="GO" id="GO:0043332">
    <property type="term" value="C:mating projection tip"/>
    <property type="evidence" value="ECO:0007669"/>
    <property type="project" value="TreeGrafter"/>
</dbReference>
<feature type="domain" description="DH" evidence="1">
    <location>
        <begin position="457"/>
        <end position="630"/>
    </location>
</feature>
<organism evidence="2 3">
    <name type="scientific">Dactylonectria macrodidyma</name>
    <dbReference type="NCBI Taxonomy" id="307937"/>
    <lineage>
        <taxon>Eukaryota</taxon>
        <taxon>Fungi</taxon>
        <taxon>Dikarya</taxon>
        <taxon>Ascomycota</taxon>
        <taxon>Pezizomycotina</taxon>
        <taxon>Sordariomycetes</taxon>
        <taxon>Hypocreomycetidae</taxon>
        <taxon>Hypocreales</taxon>
        <taxon>Nectriaceae</taxon>
        <taxon>Dactylonectria</taxon>
    </lineage>
</organism>
<dbReference type="AlphaFoldDB" id="A0A9P9DDN8"/>
<dbReference type="Proteomes" id="UP000738349">
    <property type="component" value="Unassembled WGS sequence"/>
</dbReference>
<dbReference type="GO" id="GO:0031106">
    <property type="term" value="P:septin ring organization"/>
    <property type="evidence" value="ECO:0007669"/>
    <property type="project" value="TreeGrafter"/>
</dbReference>
<dbReference type="InterPro" id="IPR053026">
    <property type="entry name" value="CDC42_GEF"/>
</dbReference>
<dbReference type="EMBL" id="JAGMUV010000028">
    <property type="protein sequence ID" value="KAH7117358.1"/>
    <property type="molecule type" value="Genomic_DNA"/>
</dbReference>
<evidence type="ECO:0000313" key="3">
    <source>
        <dbReference type="Proteomes" id="UP000738349"/>
    </source>
</evidence>